<dbReference type="Proteomes" id="UP001150925">
    <property type="component" value="Unassembled WGS sequence"/>
</dbReference>
<evidence type="ECO:0000313" key="2">
    <source>
        <dbReference type="EMBL" id="KAJ1953521.1"/>
    </source>
</evidence>
<keyword evidence="3" id="KW-1185">Reference proteome</keyword>
<proteinExistence type="predicted"/>
<accession>A0A9W8AJD0</accession>
<reference evidence="2" key="1">
    <citation type="submission" date="2022-07" db="EMBL/GenBank/DDBJ databases">
        <title>Phylogenomic reconstructions and comparative analyses of Kickxellomycotina fungi.</title>
        <authorList>
            <person name="Reynolds N.K."/>
            <person name="Stajich J.E."/>
            <person name="Barry K."/>
            <person name="Grigoriev I.V."/>
            <person name="Crous P."/>
            <person name="Smith M.E."/>
        </authorList>
    </citation>
    <scope>NUCLEOTIDE SEQUENCE</scope>
    <source>
        <strain evidence="2">RSA 1196</strain>
    </source>
</reference>
<comment type="caution">
    <text evidence="2">The sequence shown here is derived from an EMBL/GenBank/DDBJ whole genome shotgun (WGS) entry which is preliminary data.</text>
</comment>
<organism evidence="2 3">
    <name type="scientific">Dispira parvispora</name>
    <dbReference type="NCBI Taxonomy" id="1520584"/>
    <lineage>
        <taxon>Eukaryota</taxon>
        <taxon>Fungi</taxon>
        <taxon>Fungi incertae sedis</taxon>
        <taxon>Zoopagomycota</taxon>
        <taxon>Kickxellomycotina</taxon>
        <taxon>Dimargaritomycetes</taxon>
        <taxon>Dimargaritales</taxon>
        <taxon>Dimargaritaceae</taxon>
        <taxon>Dispira</taxon>
    </lineage>
</organism>
<feature type="region of interest" description="Disordered" evidence="1">
    <location>
        <begin position="1"/>
        <end position="92"/>
    </location>
</feature>
<dbReference type="EMBL" id="JANBPY010002847">
    <property type="protein sequence ID" value="KAJ1953521.1"/>
    <property type="molecule type" value="Genomic_DNA"/>
</dbReference>
<name>A0A9W8AJD0_9FUNG</name>
<protein>
    <submittedName>
        <fullName evidence="2">Uncharacterized protein</fullName>
    </submittedName>
</protein>
<gene>
    <name evidence="2" type="ORF">IWQ62_005972</name>
</gene>
<feature type="non-terminal residue" evidence="2">
    <location>
        <position position="140"/>
    </location>
</feature>
<dbReference type="AlphaFoldDB" id="A0A9W8AJD0"/>
<sequence>MTRVRNDSRETNPKGRRRKRHVKTDQQAQISFPQDTLPSTFTLKPPANMGRRTLQPPSVWHSPATEVAVPIASSSATTPDRPSQSPALSTGDLEKSITHAWSHQFFGDPEMQSRYEAMRYIYGSPTGHESSGAAPVVSPN</sequence>
<evidence type="ECO:0000256" key="1">
    <source>
        <dbReference type="SAM" id="MobiDB-lite"/>
    </source>
</evidence>
<evidence type="ECO:0000313" key="3">
    <source>
        <dbReference type="Proteomes" id="UP001150925"/>
    </source>
</evidence>
<feature type="compositionally biased region" description="Polar residues" evidence="1">
    <location>
        <begin position="72"/>
        <end position="88"/>
    </location>
</feature>
<feature type="compositionally biased region" description="Basic and acidic residues" evidence="1">
    <location>
        <begin position="1"/>
        <end position="13"/>
    </location>
</feature>
<feature type="compositionally biased region" description="Polar residues" evidence="1">
    <location>
        <begin position="25"/>
        <end position="42"/>
    </location>
</feature>